<dbReference type="AlphaFoldDB" id="A0A6V7XAG3"/>
<name>A0A6V7XAG3_MELEN</name>
<organism evidence="1 2">
    <name type="scientific">Meloidogyne enterolobii</name>
    <name type="common">Root-knot nematode worm</name>
    <name type="synonym">Meloidogyne mayaguensis</name>
    <dbReference type="NCBI Taxonomy" id="390850"/>
    <lineage>
        <taxon>Eukaryota</taxon>
        <taxon>Metazoa</taxon>
        <taxon>Ecdysozoa</taxon>
        <taxon>Nematoda</taxon>
        <taxon>Chromadorea</taxon>
        <taxon>Rhabditida</taxon>
        <taxon>Tylenchina</taxon>
        <taxon>Tylenchomorpha</taxon>
        <taxon>Tylenchoidea</taxon>
        <taxon>Meloidogynidae</taxon>
        <taxon>Meloidogyninae</taxon>
        <taxon>Meloidogyne</taxon>
    </lineage>
</organism>
<proteinExistence type="predicted"/>
<gene>
    <name evidence="1" type="ORF">MENT_LOCUS49314</name>
</gene>
<sequence length="49" mass="5491">MAKRKRIQAEGCKNCKLILGQGQIQKFFVQKIASRSSTTTITCLTKCKT</sequence>
<protein>
    <submittedName>
        <fullName evidence="1">Uncharacterized protein</fullName>
    </submittedName>
</protein>
<dbReference type="EMBL" id="CAJEWN010001284">
    <property type="protein sequence ID" value="CAD2196165.1"/>
    <property type="molecule type" value="Genomic_DNA"/>
</dbReference>
<evidence type="ECO:0000313" key="1">
    <source>
        <dbReference type="EMBL" id="CAD2196165.1"/>
    </source>
</evidence>
<accession>A0A6V7XAG3</accession>
<comment type="caution">
    <text evidence="1">The sequence shown here is derived from an EMBL/GenBank/DDBJ whole genome shotgun (WGS) entry which is preliminary data.</text>
</comment>
<evidence type="ECO:0000313" key="2">
    <source>
        <dbReference type="Proteomes" id="UP000580250"/>
    </source>
</evidence>
<reference evidence="1 2" key="1">
    <citation type="submission" date="2020-08" db="EMBL/GenBank/DDBJ databases">
        <authorList>
            <person name="Koutsovoulos G."/>
            <person name="Danchin GJ E."/>
        </authorList>
    </citation>
    <scope>NUCLEOTIDE SEQUENCE [LARGE SCALE GENOMIC DNA]</scope>
</reference>
<dbReference type="Proteomes" id="UP000580250">
    <property type="component" value="Unassembled WGS sequence"/>
</dbReference>